<proteinExistence type="predicted"/>
<dbReference type="OrthoDB" id="9812086at2"/>
<organism evidence="3 4">
    <name type="scientific">Oryzihumus leptocrescens</name>
    <dbReference type="NCBI Taxonomy" id="297536"/>
    <lineage>
        <taxon>Bacteria</taxon>
        <taxon>Bacillati</taxon>
        <taxon>Actinomycetota</taxon>
        <taxon>Actinomycetes</taxon>
        <taxon>Micrococcales</taxon>
        <taxon>Intrasporangiaceae</taxon>
        <taxon>Oryzihumus</taxon>
    </lineage>
</organism>
<accession>A0A542ZL70</accession>
<dbReference type="Proteomes" id="UP000319514">
    <property type="component" value="Unassembled WGS sequence"/>
</dbReference>
<evidence type="ECO:0000313" key="3">
    <source>
        <dbReference type="EMBL" id="TQL61049.1"/>
    </source>
</evidence>
<dbReference type="InterPro" id="IPR012349">
    <property type="entry name" value="Split_barrel_FMN-bd"/>
</dbReference>
<dbReference type="NCBIfam" id="TIGR03668">
    <property type="entry name" value="Rv0121_F420"/>
    <property type="match status" value="1"/>
</dbReference>
<dbReference type="Pfam" id="PF01243">
    <property type="entry name" value="PNPOx_N"/>
    <property type="match status" value="1"/>
</dbReference>
<dbReference type="GO" id="GO:0016627">
    <property type="term" value="F:oxidoreductase activity, acting on the CH-CH group of donors"/>
    <property type="evidence" value="ECO:0007669"/>
    <property type="project" value="TreeGrafter"/>
</dbReference>
<dbReference type="GO" id="GO:0070967">
    <property type="term" value="F:coenzyme F420 binding"/>
    <property type="evidence" value="ECO:0007669"/>
    <property type="project" value="TreeGrafter"/>
</dbReference>
<keyword evidence="4" id="KW-1185">Reference proteome</keyword>
<dbReference type="PANTHER" id="PTHR35176">
    <property type="entry name" value="HEME OXYGENASE HI_0854-RELATED"/>
    <property type="match status" value="1"/>
</dbReference>
<evidence type="ECO:0000259" key="2">
    <source>
        <dbReference type="Pfam" id="PF01243"/>
    </source>
</evidence>
<name>A0A542ZL70_9MICO</name>
<dbReference type="GO" id="GO:0005829">
    <property type="term" value="C:cytosol"/>
    <property type="evidence" value="ECO:0007669"/>
    <property type="project" value="TreeGrafter"/>
</dbReference>
<reference evidence="3 4" key="1">
    <citation type="submission" date="2019-06" db="EMBL/GenBank/DDBJ databases">
        <title>Sequencing the genomes of 1000 actinobacteria strains.</title>
        <authorList>
            <person name="Klenk H.-P."/>
        </authorList>
    </citation>
    <scope>NUCLEOTIDE SEQUENCE [LARGE SCALE GENOMIC DNA]</scope>
    <source>
        <strain evidence="3 4">DSM 18082</strain>
    </source>
</reference>
<evidence type="ECO:0000313" key="4">
    <source>
        <dbReference type="Proteomes" id="UP000319514"/>
    </source>
</evidence>
<evidence type="ECO:0000256" key="1">
    <source>
        <dbReference type="ARBA" id="ARBA00023002"/>
    </source>
</evidence>
<feature type="domain" description="Pyridoxamine 5'-phosphate oxidase N-terminal" evidence="2">
    <location>
        <begin position="7"/>
        <end position="135"/>
    </location>
</feature>
<gene>
    <name evidence="3" type="ORF">FB474_2453</name>
</gene>
<protein>
    <submittedName>
        <fullName evidence="3">PPOX class probable F420-dependent enzyme</fullName>
    </submittedName>
</protein>
<keyword evidence="1" id="KW-0560">Oxidoreductase</keyword>
<dbReference type="RefSeq" id="WP_141788881.1">
    <property type="nucleotide sequence ID" value="NZ_BAAAKX010000001.1"/>
</dbReference>
<dbReference type="InterPro" id="IPR052019">
    <property type="entry name" value="F420H2_bilvrd_red/Heme_oxyg"/>
</dbReference>
<dbReference type="EMBL" id="VFOQ01000001">
    <property type="protein sequence ID" value="TQL61049.1"/>
    <property type="molecule type" value="Genomic_DNA"/>
</dbReference>
<comment type="caution">
    <text evidence="3">The sequence shown here is derived from an EMBL/GenBank/DDBJ whole genome shotgun (WGS) entry which is preliminary data.</text>
</comment>
<dbReference type="Gene3D" id="2.30.110.10">
    <property type="entry name" value="Electron Transport, Fmn-binding Protein, Chain A"/>
    <property type="match status" value="1"/>
</dbReference>
<dbReference type="PANTHER" id="PTHR35176:SF2">
    <property type="entry name" value="F420H(2)-DEPENDENT REDUCTASE RV1155"/>
    <property type="match status" value="1"/>
</dbReference>
<sequence>MRLEESECRERFGAARRVVLATCGADRQPHLVPVTFALVGDVVVSAVDHKPKTTTRLRRLGNIAENPSVSLLLDHYENDWDRLWWVRADARATVVMDGPEWSQAVAWLVERYPAYATTPPTGPVVRARITRWSGWAASPTS</sequence>
<dbReference type="InterPro" id="IPR019967">
    <property type="entry name" value="F420-dep_enz_PPOX_Rv0121"/>
</dbReference>
<dbReference type="SUPFAM" id="SSF50475">
    <property type="entry name" value="FMN-binding split barrel"/>
    <property type="match status" value="1"/>
</dbReference>
<dbReference type="InterPro" id="IPR011576">
    <property type="entry name" value="Pyridox_Oxase_N"/>
</dbReference>
<dbReference type="AlphaFoldDB" id="A0A542ZL70"/>